<proteinExistence type="predicted"/>
<protein>
    <recommendedName>
        <fullName evidence="5">Acyl-CoA-binding domain-containing protein</fullName>
    </recommendedName>
</protein>
<keyword evidence="2" id="KW-0677">Repeat</keyword>
<keyword evidence="1" id="KW-0880">Kelch repeat</keyword>
<feature type="domain" description="Acyl-CoA-binding" evidence="5">
    <location>
        <begin position="438"/>
        <end position="534"/>
    </location>
</feature>
<accession>A0AA38LKW8</accession>
<feature type="coiled-coil region" evidence="3">
    <location>
        <begin position="469"/>
        <end position="534"/>
    </location>
</feature>
<feature type="non-terminal residue" evidence="6">
    <location>
        <position position="1"/>
    </location>
</feature>
<dbReference type="PANTHER" id="PTHR46093">
    <property type="entry name" value="ACYL-COA-BINDING DOMAIN-CONTAINING PROTEIN 5"/>
    <property type="match status" value="1"/>
</dbReference>
<feature type="region of interest" description="Disordered" evidence="4">
    <location>
        <begin position="1"/>
        <end position="26"/>
    </location>
</feature>
<evidence type="ECO:0000256" key="2">
    <source>
        <dbReference type="ARBA" id="ARBA00022737"/>
    </source>
</evidence>
<organism evidence="6 7">
    <name type="scientific">Taxus chinensis</name>
    <name type="common">Chinese yew</name>
    <name type="synonym">Taxus wallichiana var. chinensis</name>
    <dbReference type="NCBI Taxonomy" id="29808"/>
    <lineage>
        <taxon>Eukaryota</taxon>
        <taxon>Viridiplantae</taxon>
        <taxon>Streptophyta</taxon>
        <taxon>Embryophyta</taxon>
        <taxon>Tracheophyta</taxon>
        <taxon>Spermatophyta</taxon>
        <taxon>Pinopsida</taxon>
        <taxon>Pinidae</taxon>
        <taxon>Conifers II</taxon>
        <taxon>Cupressales</taxon>
        <taxon>Taxaceae</taxon>
        <taxon>Taxus</taxon>
    </lineage>
</organism>
<dbReference type="Pfam" id="PF24681">
    <property type="entry name" value="Kelch_KLHDC2_KLHL20_DRC7"/>
    <property type="match status" value="1"/>
</dbReference>
<dbReference type="PANTHER" id="PTHR46093:SF5">
    <property type="entry name" value="OS02G0822800 PROTEIN"/>
    <property type="match status" value="1"/>
</dbReference>
<sequence length="535" mass="58889">SPSVVSAADQKKHFMTSNGVTPENGNVETKDRNMILEGLVSACIFDWWVAPPLSGRRPTARYEHAAEVVQGKMYVIGGNHNGRYLNDIQVLDLKTMLWSKIEPKVDPDYQSNEADFQALLPPCAGHSLIRWGTKLLAVAGHTKDPSDSVIVRAFDTETHMWSVLKTYGKAPLARGGQSVTLVGTLLVMFGGEDSRRRLLNDLNILDLESMTWDAIEAVGMPPAPRSDHTAAVHVDRYLLIFGGGSHSSCFSDLYVLDLQTMEWSHPQQPDDFLIPRAGHAGVTIGEHWYIVGGGDNRRGVSETLVLNMSKLVWSVVTTVQGRIPIASEGLSLVSTSIKGEDILIAFGGYNGRYNNEIHILKPSYRGAQRPKILESPAAAAAAASVAAAYAVPSVPLSTLNGTTLLNSVDELQDNKVREILMDNPKLEPRHQRSEDTREQIIAGLKSEKKGLETQFLTVQAENSSLRQGLIEAQTTHKELIRELQSVRGQLDTEQSRSFKLEVDVAELQQKFLSLEALQKEVELLRRQKAASDEAT</sequence>
<dbReference type="InterPro" id="IPR056819">
    <property type="entry name" value="ACBP4-6_C"/>
</dbReference>
<dbReference type="Gene3D" id="2.120.10.80">
    <property type="entry name" value="Kelch-type beta propeller"/>
    <property type="match status" value="2"/>
</dbReference>
<dbReference type="AlphaFoldDB" id="A0AA38LKW8"/>
<evidence type="ECO:0000313" key="7">
    <source>
        <dbReference type="Proteomes" id="UP000824469"/>
    </source>
</evidence>
<name>A0AA38LKW8_TAXCH</name>
<evidence type="ECO:0000256" key="1">
    <source>
        <dbReference type="ARBA" id="ARBA00022441"/>
    </source>
</evidence>
<dbReference type="EMBL" id="JAHRHJ020000002">
    <property type="protein sequence ID" value="KAH9327561.1"/>
    <property type="molecule type" value="Genomic_DNA"/>
</dbReference>
<keyword evidence="7" id="KW-1185">Reference proteome</keyword>
<evidence type="ECO:0000313" key="6">
    <source>
        <dbReference type="EMBL" id="KAH9327561.1"/>
    </source>
</evidence>
<dbReference type="Pfam" id="PF24922">
    <property type="entry name" value="ACBP4_C"/>
    <property type="match status" value="1"/>
</dbReference>
<evidence type="ECO:0000256" key="3">
    <source>
        <dbReference type="SAM" id="Coils"/>
    </source>
</evidence>
<keyword evidence="3" id="KW-0175">Coiled coil</keyword>
<dbReference type="InterPro" id="IPR011043">
    <property type="entry name" value="Gal_Oxase/kelch_b-propeller"/>
</dbReference>
<feature type="non-terminal residue" evidence="6">
    <location>
        <position position="535"/>
    </location>
</feature>
<reference evidence="6 7" key="1">
    <citation type="journal article" date="2021" name="Nat. Plants">
        <title>The Taxus genome provides insights into paclitaxel biosynthesis.</title>
        <authorList>
            <person name="Xiong X."/>
            <person name="Gou J."/>
            <person name="Liao Q."/>
            <person name="Li Y."/>
            <person name="Zhou Q."/>
            <person name="Bi G."/>
            <person name="Li C."/>
            <person name="Du R."/>
            <person name="Wang X."/>
            <person name="Sun T."/>
            <person name="Guo L."/>
            <person name="Liang H."/>
            <person name="Lu P."/>
            <person name="Wu Y."/>
            <person name="Zhang Z."/>
            <person name="Ro D.K."/>
            <person name="Shang Y."/>
            <person name="Huang S."/>
            <person name="Yan J."/>
        </authorList>
    </citation>
    <scope>NUCLEOTIDE SEQUENCE [LARGE SCALE GENOMIC DNA]</scope>
    <source>
        <strain evidence="6">Ta-2019</strain>
    </source>
</reference>
<dbReference type="InterPro" id="IPR015915">
    <property type="entry name" value="Kelch-typ_b-propeller"/>
</dbReference>
<gene>
    <name evidence="6" type="ORF">KI387_007739</name>
</gene>
<dbReference type="Pfam" id="PF01344">
    <property type="entry name" value="Kelch_1"/>
    <property type="match status" value="1"/>
</dbReference>
<dbReference type="InterPro" id="IPR006652">
    <property type="entry name" value="Kelch_1"/>
</dbReference>
<dbReference type="Proteomes" id="UP000824469">
    <property type="component" value="Unassembled WGS sequence"/>
</dbReference>
<comment type="caution">
    <text evidence="6">The sequence shown here is derived from an EMBL/GenBank/DDBJ whole genome shotgun (WGS) entry which is preliminary data.</text>
</comment>
<dbReference type="SUPFAM" id="SSF50965">
    <property type="entry name" value="Galactose oxidase, central domain"/>
    <property type="match status" value="1"/>
</dbReference>
<evidence type="ECO:0000256" key="4">
    <source>
        <dbReference type="SAM" id="MobiDB-lite"/>
    </source>
</evidence>
<evidence type="ECO:0000259" key="5">
    <source>
        <dbReference type="Pfam" id="PF24922"/>
    </source>
</evidence>
<dbReference type="OMA" id="QWTAPFT"/>
<feature type="compositionally biased region" description="Polar residues" evidence="4">
    <location>
        <begin position="15"/>
        <end position="26"/>
    </location>
</feature>